<keyword evidence="4" id="KW-1185">Reference proteome</keyword>
<comment type="caution">
    <text evidence="3">The sequence shown here is derived from an EMBL/GenBank/DDBJ whole genome shotgun (WGS) entry which is preliminary data.</text>
</comment>
<organism evidence="3 4">
    <name type="scientific">Novosphingobium sediminicola</name>
    <dbReference type="NCBI Taxonomy" id="563162"/>
    <lineage>
        <taxon>Bacteria</taxon>
        <taxon>Pseudomonadati</taxon>
        <taxon>Pseudomonadota</taxon>
        <taxon>Alphaproteobacteria</taxon>
        <taxon>Sphingomonadales</taxon>
        <taxon>Sphingomonadaceae</taxon>
        <taxon>Novosphingobium</taxon>
    </lineage>
</organism>
<dbReference type="PANTHER" id="PTHR46696">
    <property type="entry name" value="P450, PUTATIVE (EUROFUNG)-RELATED"/>
    <property type="match status" value="1"/>
</dbReference>
<dbReference type="PROSITE" id="PS00086">
    <property type="entry name" value="CYTOCHROME_P450"/>
    <property type="match status" value="1"/>
</dbReference>
<dbReference type="InterPro" id="IPR017972">
    <property type="entry name" value="Cyt_P450_CS"/>
</dbReference>
<evidence type="ECO:0000313" key="4">
    <source>
        <dbReference type="Proteomes" id="UP000548867"/>
    </source>
</evidence>
<dbReference type="InterPro" id="IPR001128">
    <property type="entry name" value="Cyt_P450"/>
</dbReference>
<keyword evidence="2" id="KW-0349">Heme</keyword>
<dbReference type="Pfam" id="PF00067">
    <property type="entry name" value="p450"/>
    <property type="match status" value="1"/>
</dbReference>
<dbReference type="GO" id="GO:0016705">
    <property type="term" value="F:oxidoreductase activity, acting on paired donors, with incorporation or reduction of molecular oxygen"/>
    <property type="evidence" value="ECO:0007669"/>
    <property type="project" value="InterPro"/>
</dbReference>
<dbReference type="Proteomes" id="UP000548867">
    <property type="component" value="Unassembled WGS sequence"/>
</dbReference>
<dbReference type="AlphaFoldDB" id="A0A7W6CHN9"/>
<dbReference type="GO" id="GO:0004497">
    <property type="term" value="F:monooxygenase activity"/>
    <property type="evidence" value="ECO:0007669"/>
    <property type="project" value="UniProtKB-KW"/>
</dbReference>
<dbReference type="SUPFAM" id="SSF48264">
    <property type="entry name" value="Cytochrome P450"/>
    <property type="match status" value="1"/>
</dbReference>
<evidence type="ECO:0000256" key="1">
    <source>
        <dbReference type="ARBA" id="ARBA00010617"/>
    </source>
</evidence>
<dbReference type="PRINTS" id="PR00359">
    <property type="entry name" value="BP450"/>
</dbReference>
<keyword evidence="2" id="KW-0479">Metal-binding</keyword>
<comment type="similarity">
    <text evidence="1 2">Belongs to the cytochrome P450 family.</text>
</comment>
<dbReference type="GO" id="GO:0020037">
    <property type="term" value="F:heme binding"/>
    <property type="evidence" value="ECO:0007669"/>
    <property type="project" value="InterPro"/>
</dbReference>
<keyword evidence="2" id="KW-0560">Oxidoreductase</keyword>
<evidence type="ECO:0000313" key="3">
    <source>
        <dbReference type="EMBL" id="MBB3956699.1"/>
    </source>
</evidence>
<protein>
    <submittedName>
        <fullName evidence="3">Cytochrome P450</fullName>
    </submittedName>
</protein>
<dbReference type="PANTHER" id="PTHR46696:SF6">
    <property type="entry name" value="P450, PUTATIVE (EUROFUNG)-RELATED"/>
    <property type="match status" value="1"/>
</dbReference>
<keyword evidence="2" id="KW-0503">Monooxygenase</keyword>
<name>A0A7W6CHN9_9SPHN</name>
<dbReference type="InterPro" id="IPR036396">
    <property type="entry name" value="Cyt_P450_sf"/>
</dbReference>
<dbReference type="InterPro" id="IPR002397">
    <property type="entry name" value="Cyt_P450_B"/>
</dbReference>
<dbReference type="GO" id="GO:0005506">
    <property type="term" value="F:iron ion binding"/>
    <property type="evidence" value="ECO:0007669"/>
    <property type="project" value="InterPro"/>
</dbReference>
<accession>A0A7W6CHN9</accession>
<gene>
    <name evidence="3" type="ORF">GGR38_003665</name>
</gene>
<evidence type="ECO:0000256" key="2">
    <source>
        <dbReference type="RuleBase" id="RU000461"/>
    </source>
</evidence>
<sequence length="393" mass="43692">MKQTRADFDPVAPEDFDSAHAEYARLRAQCPVAHATELGGFWALTKYEDVKKAASDYAAFTTTVQNVVPKVAFTGRRPPLHLDPPEHTPYRKALNPLLSRERSDALEPRARELTRAALAPLVAQGGGDICIEFSSHLPVQIFGEWMRMPGEWLETLHRQGREFVLAVHLNDPDKMKETSLRLYDMARALIAIRREHPEDPALDPTSALLEARHEGQGLPDELIVGSVRQILLVGIVAPLVMVGNMAVHLCRDRALQDQLRAHPDQIPAAVEEFLRLYTPYRGFARTAVQDVEIRGEKICAGEAVALLYGSANRDEEVFPDGDQFILNRPNIAEHLAFGRGPHNCPGLHLGRMELKVALEEILAATPNGFELAGEITMSRWPEIGALSVPLRFP</sequence>
<dbReference type="RefSeq" id="WP_183627556.1">
    <property type="nucleotide sequence ID" value="NZ_JACIDX010000015.1"/>
</dbReference>
<dbReference type="Gene3D" id="1.10.630.10">
    <property type="entry name" value="Cytochrome P450"/>
    <property type="match status" value="1"/>
</dbReference>
<proteinExistence type="inferred from homology"/>
<reference evidence="3 4" key="1">
    <citation type="submission" date="2020-08" db="EMBL/GenBank/DDBJ databases">
        <title>Genomic Encyclopedia of Type Strains, Phase IV (KMG-IV): sequencing the most valuable type-strain genomes for metagenomic binning, comparative biology and taxonomic classification.</title>
        <authorList>
            <person name="Goeker M."/>
        </authorList>
    </citation>
    <scope>NUCLEOTIDE SEQUENCE [LARGE SCALE GENOMIC DNA]</scope>
    <source>
        <strain evidence="3 4">DSM 27057</strain>
    </source>
</reference>
<dbReference type="EMBL" id="JACIDX010000015">
    <property type="protein sequence ID" value="MBB3956699.1"/>
    <property type="molecule type" value="Genomic_DNA"/>
</dbReference>
<keyword evidence="2" id="KW-0408">Iron</keyword>